<protein>
    <submittedName>
        <fullName evidence="1">DUF1850 domain-containing protein</fullName>
    </submittedName>
</protein>
<reference evidence="2" key="1">
    <citation type="journal article" date="2019" name="Int. J. Syst. Evol. Microbiol.">
        <title>The Global Catalogue of Microorganisms (GCM) 10K type strain sequencing project: providing services to taxonomists for standard genome sequencing and annotation.</title>
        <authorList>
            <consortium name="The Broad Institute Genomics Platform"/>
            <consortium name="The Broad Institute Genome Sequencing Center for Infectious Disease"/>
            <person name="Wu L."/>
            <person name="Ma J."/>
        </authorList>
    </citation>
    <scope>NUCLEOTIDE SEQUENCE [LARGE SCALE GENOMIC DNA]</scope>
    <source>
        <strain evidence="2">CGMCC 4.1621</strain>
    </source>
</reference>
<dbReference type="EMBL" id="JBHSZV010000027">
    <property type="protein sequence ID" value="MFC7062394.1"/>
    <property type="molecule type" value="Genomic_DNA"/>
</dbReference>
<evidence type="ECO:0000313" key="1">
    <source>
        <dbReference type="EMBL" id="MFC7062394.1"/>
    </source>
</evidence>
<evidence type="ECO:0000313" key="2">
    <source>
        <dbReference type="Proteomes" id="UP001596410"/>
    </source>
</evidence>
<accession>A0ABW2EMS8</accession>
<organism evidence="1 2">
    <name type="scientific">Halobacillus seohaensis</name>
    <dbReference type="NCBI Taxonomy" id="447421"/>
    <lineage>
        <taxon>Bacteria</taxon>
        <taxon>Bacillati</taxon>
        <taxon>Bacillota</taxon>
        <taxon>Bacilli</taxon>
        <taxon>Bacillales</taxon>
        <taxon>Bacillaceae</taxon>
        <taxon>Halobacillus</taxon>
    </lineage>
</organism>
<dbReference type="InterPro" id="IPR015001">
    <property type="entry name" value="DUF1850"/>
</dbReference>
<dbReference type="Pfam" id="PF08905">
    <property type="entry name" value="DUF1850"/>
    <property type="match status" value="1"/>
</dbReference>
<gene>
    <name evidence="1" type="ORF">ACFQIC_11040</name>
</gene>
<comment type="caution">
    <text evidence="1">The sequence shown here is derived from an EMBL/GenBank/DDBJ whole genome shotgun (WGS) entry which is preliminary data.</text>
</comment>
<dbReference type="Proteomes" id="UP001596410">
    <property type="component" value="Unassembled WGS sequence"/>
</dbReference>
<name>A0ABW2EMS8_9BACI</name>
<keyword evidence="2" id="KW-1185">Reference proteome</keyword>
<proteinExistence type="predicted"/>
<sequence>MTIKVPTLMITSEGHPQYVYHYKEEAEFRVRWQHSVEKESWEEMFVLQDGLIELTGTRFKTFGAGVPSNAGDHTFIKDGWVYMTGITHTIGKSLVLRTGEHTEHQLTYEEDTVHQLNRSQAYEITIASHSILNSIKHYISAKLR</sequence>